<dbReference type="Pfam" id="PF00561">
    <property type="entry name" value="Abhydrolase_1"/>
    <property type="match status" value="1"/>
</dbReference>
<dbReference type="AlphaFoldDB" id="G0J5V3"/>
<dbReference type="HOGENOM" id="CLU_020336_32_0_10"/>
<name>G0J5V3_CYCMS</name>
<gene>
    <name evidence="4" type="ordered locus">Cycma_1650</name>
</gene>
<keyword evidence="5" id="KW-1185">Reference proteome</keyword>
<dbReference type="KEGG" id="cmr:Cycma_1650"/>
<evidence type="ECO:0000313" key="4">
    <source>
        <dbReference type="EMBL" id="AEL25404.1"/>
    </source>
</evidence>
<evidence type="ECO:0000256" key="1">
    <source>
        <dbReference type="ARBA" id="ARBA00010088"/>
    </source>
</evidence>
<protein>
    <submittedName>
        <fullName evidence="4">Alpha/beta hydrolase fold containing protein</fullName>
    </submittedName>
</protein>
<dbReference type="GO" id="GO:0006508">
    <property type="term" value="P:proteolysis"/>
    <property type="evidence" value="ECO:0007669"/>
    <property type="project" value="InterPro"/>
</dbReference>
<feature type="domain" description="AB hydrolase-1" evidence="3">
    <location>
        <begin position="66"/>
        <end position="182"/>
    </location>
</feature>
<dbReference type="Gene3D" id="3.40.50.1820">
    <property type="entry name" value="alpha/beta hydrolase"/>
    <property type="match status" value="1"/>
</dbReference>
<dbReference type="InterPro" id="IPR050266">
    <property type="entry name" value="AB_hydrolase_sf"/>
</dbReference>
<dbReference type="InterPro" id="IPR029058">
    <property type="entry name" value="AB_hydrolase_fold"/>
</dbReference>
<comment type="similarity">
    <text evidence="1">Belongs to the peptidase S33 family.</text>
</comment>
<accession>G0J5V3</accession>
<evidence type="ECO:0000259" key="3">
    <source>
        <dbReference type="Pfam" id="PF00561"/>
    </source>
</evidence>
<keyword evidence="2 4" id="KW-0378">Hydrolase</keyword>
<organism evidence="4 5">
    <name type="scientific">Cyclobacterium marinum (strain ATCC 25205 / DSM 745 / LMG 13164 / NCIMB 1802)</name>
    <name type="common">Flectobacillus marinus</name>
    <dbReference type="NCBI Taxonomy" id="880070"/>
    <lineage>
        <taxon>Bacteria</taxon>
        <taxon>Pseudomonadati</taxon>
        <taxon>Bacteroidota</taxon>
        <taxon>Cytophagia</taxon>
        <taxon>Cytophagales</taxon>
        <taxon>Cyclobacteriaceae</taxon>
        <taxon>Cyclobacterium</taxon>
    </lineage>
</organism>
<dbReference type="InterPro" id="IPR000073">
    <property type="entry name" value="AB_hydrolase_1"/>
</dbReference>
<dbReference type="PRINTS" id="PR00793">
    <property type="entry name" value="PROAMNOPTASE"/>
</dbReference>
<evidence type="ECO:0000313" key="5">
    <source>
        <dbReference type="Proteomes" id="UP000001635"/>
    </source>
</evidence>
<dbReference type="eggNOG" id="COG1073">
    <property type="taxonomic scope" value="Bacteria"/>
</dbReference>
<sequence>MNFKTLRFSPLLIFFLIFMPGCFSFRDNDKSLYRLMEKQASTFEINYLEAYPLRWLWYENPDKDAPILLFIHGAPGSSSAFLSYIQDDTLRAQFSILVIDRLGYGYSGYGNYQAIPQQFEAIDTLIKKVNANQQNVYSVGHSYGGTIAGYIAIQDPEWLKGTVMIAPAIDPEQEKYFWFGKLALYNSTRWMVSKSLRVAADEKYSHEEELRTFVNQWDKINSPILHIHGDKDGLVPYGNVNFSLQNIPKKWLEVKTISGEGHLIPFTKKEKMVNEILKFIGNNE</sequence>
<dbReference type="GO" id="GO:0008233">
    <property type="term" value="F:peptidase activity"/>
    <property type="evidence" value="ECO:0007669"/>
    <property type="project" value="InterPro"/>
</dbReference>
<dbReference type="InterPro" id="IPR002410">
    <property type="entry name" value="Peptidase_S33"/>
</dbReference>
<dbReference type="STRING" id="880070.Cycma_1650"/>
<dbReference type="SUPFAM" id="SSF53474">
    <property type="entry name" value="alpha/beta-Hydrolases"/>
    <property type="match status" value="1"/>
</dbReference>
<evidence type="ECO:0000256" key="2">
    <source>
        <dbReference type="ARBA" id="ARBA00022801"/>
    </source>
</evidence>
<dbReference type="GO" id="GO:0047372">
    <property type="term" value="F:monoacylglycerol lipase activity"/>
    <property type="evidence" value="ECO:0007669"/>
    <property type="project" value="TreeGrafter"/>
</dbReference>
<dbReference type="PANTHER" id="PTHR43798">
    <property type="entry name" value="MONOACYLGLYCEROL LIPASE"/>
    <property type="match status" value="1"/>
</dbReference>
<reference evidence="5" key="1">
    <citation type="submission" date="2011-07" db="EMBL/GenBank/DDBJ databases">
        <title>The complete genome of Cyclobacterium marinum DSM 745.</title>
        <authorList>
            <person name="Lucas S."/>
            <person name="Han J."/>
            <person name="Lapidus A."/>
            <person name="Bruce D."/>
            <person name="Goodwin L."/>
            <person name="Pitluck S."/>
            <person name="Peters L."/>
            <person name="Kyrpides N."/>
            <person name="Mavromatis K."/>
            <person name="Ivanova N."/>
            <person name="Ovchinnikova G."/>
            <person name="Chertkov O."/>
            <person name="Detter J.C."/>
            <person name="Tapia R."/>
            <person name="Han C."/>
            <person name="Land M."/>
            <person name="Hauser L."/>
            <person name="Markowitz V."/>
            <person name="Cheng J.-F."/>
            <person name="Hugenholtz P."/>
            <person name="Woyke T."/>
            <person name="Wu D."/>
            <person name="Tindall B."/>
            <person name="Schuetze A."/>
            <person name="Brambilla E."/>
            <person name="Klenk H.-P."/>
            <person name="Eisen J.A."/>
        </authorList>
    </citation>
    <scope>NUCLEOTIDE SEQUENCE [LARGE SCALE GENOMIC DNA]</scope>
    <source>
        <strain evidence="5">ATCC 25205 / DSM 745 / LMG 13164 / NCIMB 1802</strain>
    </source>
</reference>
<proteinExistence type="inferred from homology"/>
<dbReference type="Proteomes" id="UP000001635">
    <property type="component" value="Chromosome"/>
</dbReference>
<dbReference type="GO" id="GO:0016020">
    <property type="term" value="C:membrane"/>
    <property type="evidence" value="ECO:0007669"/>
    <property type="project" value="TreeGrafter"/>
</dbReference>
<dbReference type="PANTHER" id="PTHR43798:SF33">
    <property type="entry name" value="HYDROLASE, PUTATIVE (AFU_ORTHOLOGUE AFUA_2G14860)-RELATED"/>
    <property type="match status" value="1"/>
</dbReference>
<dbReference type="EMBL" id="CP002955">
    <property type="protein sequence ID" value="AEL25404.1"/>
    <property type="molecule type" value="Genomic_DNA"/>
</dbReference>
<dbReference type="GO" id="GO:0046464">
    <property type="term" value="P:acylglycerol catabolic process"/>
    <property type="evidence" value="ECO:0007669"/>
    <property type="project" value="TreeGrafter"/>
</dbReference>